<accession>T0L979</accession>
<comment type="caution">
    <text evidence="1">The sequence shown here is derived from an EMBL/GenBank/DDBJ whole genome shotgun (WGS) entry which is preliminary data.</text>
</comment>
<name>T0L979_COLGC</name>
<dbReference type="Proteomes" id="UP000015530">
    <property type="component" value="Unassembled WGS sequence"/>
</dbReference>
<sequence length="60" mass="6939">MPPNGDNDISQRFSEWTLNDVSESQSARKFWHENAGWMAGTLLRASRSSHQKLEDVKVYE</sequence>
<evidence type="ECO:0000313" key="2">
    <source>
        <dbReference type="Proteomes" id="UP000015530"/>
    </source>
</evidence>
<reference evidence="2" key="1">
    <citation type="journal article" date="2013" name="Mol. Plant Microbe Interact.">
        <title>Global aspects of pacC regulation of pathogenicity genes in Colletotrichum gloeosporioides as revealed by transcriptome analysis.</title>
        <authorList>
            <person name="Alkan N."/>
            <person name="Meng X."/>
            <person name="Friedlander G."/>
            <person name="Reuveni E."/>
            <person name="Sukno S."/>
            <person name="Sherman A."/>
            <person name="Thon M."/>
            <person name="Fluhr R."/>
            <person name="Prusky D."/>
        </authorList>
    </citation>
    <scope>NUCLEOTIDE SEQUENCE [LARGE SCALE GENOMIC DNA]</scope>
    <source>
        <strain evidence="2">Cg-14</strain>
    </source>
</reference>
<dbReference type="AlphaFoldDB" id="T0L979"/>
<evidence type="ECO:0000313" key="1">
    <source>
        <dbReference type="EMBL" id="EQB48211.1"/>
    </source>
</evidence>
<gene>
    <name evidence="1" type="ORF">CGLO_12579</name>
</gene>
<dbReference type="HOGENOM" id="CLU_2941582_0_0_1"/>
<protein>
    <submittedName>
        <fullName evidence="1">Uncharacterized protein</fullName>
    </submittedName>
</protein>
<organism evidence="1 2">
    <name type="scientific">Colletotrichum gloeosporioides (strain Cg-14)</name>
    <name type="common">Anthracnose fungus</name>
    <name type="synonym">Glomerella cingulata</name>
    <dbReference type="NCBI Taxonomy" id="1237896"/>
    <lineage>
        <taxon>Eukaryota</taxon>
        <taxon>Fungi</taxon>
        <taxon>Dikarya</taxon>
        <taxon>Ascomycota</taxon>
        <taxon>Pezizomycotina</taxon>
        <taxon>Sordariomycetes</taxon>
        <taxon>Hypocreomycetidae</taxon>
        <taxon>Glomerellales</taxon>
        <taxon>Glomerellaceae</taxon>
        <taxon>Colletotrichum</taxon>
        <taxon>Colletotrichum gloeosporioides species complex</taxon>
    </lineage>
</organism>
<proteinExistence type="predicted"/>
<dbReference type="EMBL" id="AMYD01002691">
    <property type="protein sequence ID" value="EQB48211.1"/>
    <property type="molecule type" value="Genomic_DNA"/>
</dbReference>